<dbReference type="AlphaFoldDB" id="A0A7G9RJI7"/>
<dbReference type="RefSeq" id="WP_187596035.1">
    <property type="nucleotide sequence ID" value="NZ_CP060714.1"/>
</dbReference>
<evidence type="ECO:0000313" key="1">
    <source>
        <dbReference type="EMBL" id="QNN55762.1"/>
    </source>
</evidence>
<protein>
    <submittedName>
        <fullName evidence="1">Uncharacterized protein</fullName>
    </submittedName>
</protein>
<organism evidence="1 2">
    <name type="scientific">Diaphorobacter ruginosibacter</name>
    <dbReference type="NCBI Taxonomy" id="1715720"/>
    <lineage>
        <taxon>Bacteria</taxon>
        <taxon>Pseudomonadati</taxon>
        <taxon>Pseudomonadota</taxon>
        <taxon>Betaproteobacteria</taxon>
        <taxon>Burkholderiales</taxon>
        <taxon>Comamonadaceae</taxon>
        <taxon>Diaphorobacter</taxon>
    </lineage>
</organism>
<keyword evidence="2" id="KW-1185">Reference proteome</keyword>
<reference evidence="1 2" key="1">
    <citation type="submission" date="2020-08" db="EMBL/GenBank/DDBJ databases">
        <title>Genome sequence of Diaphorobacter ruginosibacter DSM 27467T.</title>
        <authorList>
            <person name="Hyun D.-W."/>
            <person name="Bae J.-W."/>
        </authorList>
    </citation>
    <scope>NUCLEOTIDE SEQUENCE [LARGE SCALE GENOMIC DNA]</scope>
    <source>
        <strain evidence="1 2">DSM 27467</strain>
    </source>
</reference>
<sequence length="69" mass="8128">MSYKDKTIHNIRARRRVLPDVQSRNISDDDYVFQGPSTATLEQEDRALEKRARAKKRIETQEDYADLCD</sequence>
<proteinExistence type="predicted"/>
<name>A0A7G9RJI7_9BURK</name>
<accession>A0A7G9RJI7</accession>
<dbReference type="KEGG" id="drg:H9K76_14205"/>
<evidence type="ECO:0000313" key="2">
    <source>
        <dbReference type="Proteomes" id="UP000515811"/>
    </source>
</evidence>
<dbReference type="Proteomes" id="UP000515811">
    <property type="component" value="Chromosome"/>
</dbReference>
<dbReference type="EMBL" id="CP060714">
    <property type="protein sequence ID" value="QNN55762.1"/>
    <property type="molecule type" value="Genomic_DNA"/>
</dbReference>
<gene>
    <name evidence="1" type="ORF">H9K76_14205</name>
</gene>